<dbReference type="GO" id="GO:0016832">
    <property type="term" value="F:aldehyde-lyase activity"/>
    <property type="evidence" value="ECO:0007669"/>
    <property type="project" value="TreeGrafter"/>
</dbReference>
<keyword evidence="9" id="KW-0119">Carbohydrate metabolism</keyword>
<feature type="domain" description="Class II aldolase/adducin N-terminal" evidence="14">
    <location>
        <begin position="7"/>
        <end position="194"/>
    </location>
</feature>
<dbReference type="PANTHER" id="PTHR22789">
    <property type="entry name" value="FUCULOSE PHOSPHATE ALDOLASE"/>
    <property type="match status" value="1"/>
</dbReference>
<dbReference type="GO" id="GO:0019568">
    <property type="term" value="P:arabinose catabolic process"/>
    <property type="evidence" value="ECO:0007669"/>
    <property type="project" value="UniProtKB-KW"/>
</dbReference>
<dbReference type="NCBIfam" id="NF009003">
    <property type="entry name" value="PRK12348.1"/>
    <property type="match status" value="1"/>
</dbReference>
<comment type="pathway">
    <text evidence="12">Carbohydrate degradation; L-arabinose degradation via L-ribulose; D-xylulose 5-phosphate from L-arabinose (bacterial route): step 3/3.</text>
</comment>
<accession>A0A9D1AGR8</accession>
<dbReference type="EMBL" id="DVHB01000013">
    <property type="protein sequence ID" value="HIR38861.1"/>
    <property type="molecule type" value="Genomic_DNA"/>
</dbReference>
<dbReference type="CDD" id="cd00398">
    <property type="entry name" value="Aldolase_II"/>
    <property type="match status" value="1"/>
</dbReference>
<evidence type="ECO:0000313" key="16">
    <source>
        <dbReference type="Proteomes" id="UP000824179"/>
    </source>
</evidence>
<comment type="cofactor">
    <cofactor evidence="2">
        <name>Zn(2+)</name>
        <dbReference type="ChEBI" id="CHEBI:29105"/>
    </cofactor>
</comment>
<dbReference type="AlphaFoldDB" id="A0A9D1AGR8"/>
<evidence type="ECO:0000256" key="1">
    <source>
        <dbReference type="ARBA" id="ARBA00001726"/>
    </source>
</evidence>
<dbReference type="InterPro" id="IPR050197">
    <property type="entry name" value="Aldolase_class_II_sugar_metab"/>
</dbReference>
<comment type="function">
    <text evidence="11">Involved in the degradation of L-arabinose. Catalyzes the interconversion of L-ribulose 5-phosphate (LRu5P) and D-xylulose 5-phosphate (D-Xu5P) via a retroaldol/aldol mechanism (carbon-carbon bond cleavage analogous to a class II aldolase reaction).</text>
</comment>
<evidence type="ECO:0000256" key="11">
    <source>
        <dbReference type="ARBA" id="ARBA00053542"/>
    </source>
</evidence>
<dbReference type="InterPro" id="IPR036409">
    <property type="entry name" value="Aldolase_II/adducin_N_sf"/>
</dbReference>
<keyword evidence="5" id="KW-0479">Metal-binding</keyword>
<dbReference type="GO" id="GO:0008742">
    <property type="term" value="F:L-ribulose-phosphate 4-epimerase activity"/>
    <property type="evidence" value="ECO:0007669"/>
    <property type="project" value="UniProtKB-EC"/>
</dbReference>
<organism evidence="15 16">
    <name type="scientific">Candidatus Coproplasma stercoripullorum</name>
    <dbReference type="NCBI Taxonomy" id="2840751"/>
    <lineage>
        <taxon>Bacteria</taxon>
        <taxon>Bacillati</taxon>
        <taxon>Bacillota</taxon>
        <taxon>Clostridia</taxon>
        <taxon>Eubacteriales</taxon>
        <taxon>Candidatus Coproplasma</taxon>
    </lineage>
</organism>
<keyword evidence="8" id="KW-0413">Isomerase</keyword>
<keyword evidence="6" id="KW-0862">Zinc</keyword>
<gene>
    <name evidence="15" type="ORF">IAB90_00605</name>
</gene>
<evidence type="ECO:0000256" key="10">
    <source>
        <dbReference type="ARBA" id="ARBA00032206"/>
    </source>
</evidence>
<keyword evidence="7" id="KW-0054">Arabinose catabolism</keyword>
<evidence type="ECO:0000256" key="13">
    <source>
        <dbReference type="ARBA" id="ARBA00074961"/>
    </source>
</evidence>
<evidence type="ECO:0000256" key="5">
    <source>
        <dbReference type="ARBA" id="ARBA00022723"/>
    </source>
</evidence>
<dbReference type="PANTHER" id="PTHR22789:SF8">
    <property type="entry name" value="L-RIBULOSE-5-PHOSPHATE 4-EPIMERASE SGBE"/>
    <property type="match status" value="1"/>
</dbReference>
<evidence type="ECO:0000256" key="9">
    <source>
        <dbReference type="ARBA" id="ARBA00023277"/>
    </source>
</evidence>
<dbReference type="FunFam" id="3.40.225.10:FF:000001">
    <property type="entry name" value="L-ribulose-5-phosphate 4-epimerase UlaF"/>
    <property type="match status" value="1"/>
</dbReference>
<dbReference type="Pfam" id="PF00596">
    <property type="entry name" value="Aldolase_II"/>
    <property type="match status" value="1"/>
</dbReference>
<evidence type="ECO:0000256" key="4">
    <source>
        <dbReference type="ARBA" id="ARBA00013186"/>
    </source>
</evidence>
<proteinExistence type="inferred from homology"/>
<comment type="similarity">
    <text evidence="3">Belongs to the aldolase class II family. AraD/FucA subfamily.</text>
</comment>
<dbReference type="GO" id="GO:0005829">
    <property type="term" value="C:cytosol"/>
    <property type="evidence" value="ECO:0007669"/>
    <property type="project" value="TreeGrafter"/>
</dbReference>
<evidence type="ECO:0000256" key="2">
    <source>
        <dbReference type="ARBA" id="ARBA00001947"/>
    </source>
</evidence>
<evidence type="ECO:0000256" key="8">
    <source>
        <dbReference type="ARBA" id="ARBA00023235"/>
    </source>
</evidence>
<evidence type="ECO:0000256" key="12">
    <source>
        <dbReference type="ARBA" id="ARBA00060520"/>
    </source>
</evidence>
<name>A0A9D1AGR8_9FIRM</name>
<evidence type="ECO:0000259" key="14">
    <source>
        <dbReference type="SMART" id="SM01007"/>
    </source>
</evidence>
<evidence type="ECO:0000256" key="3">
    <source>
        <dbReference type="ARBA" id="ARBA00010037"/>
    </source>
</evidence>
<dbReference type="GO" id="GO:0046872">
    <property type="term" value="F:metal ion binding"/>
    <property type="evidence" value="ECO:0007669"/>
    <property type="project" value="UniProtKB-KW"/>
</dbReference>
<evidence type="ECO:0000256" key="7">
    <source>
        <dbReference type="ARBA" id="ARBA00022935"/>
    </source>
</evidence>
<dbReference type="Proteomes" id="UP000824179">
    <property type="component" value="Unassembled WGS sequence"/>
</dbReference>
<dbReference type="SMART" id="SM01007">
    <property type="entry name" value="Aldolase_II"/>
    <property type="match status" value="1"/>
</dbReference>
<reference evidence="15" key="1">
    <citation type="submission" date="2020-10" db="EMBL/GenBank/DDBJ databases">
        <authorList>
            <person name="Gilroy R."/>
        </authorList>
    </citation>
    <scope>NUCLEOTIDE SEQUENCE</scope>
    <source>
        <strain evidence="15">ChiW25-3613</strain>
    </source>
</reference>
<protein>
    <recommendedName>
        <fullName evidence="13">L-ribulose-5-phosphate 4-epimerase</fullName>
        <ecNumber evidence="4">5.1.3.4</ecNumber>
    </recommendedName>
    <alternativeName>
        <fullName evidence="10">Phosphoribulose isomerase</fullName>
    </alternativeName>
</protein>
<evidence type="ECO:0000256" key="6">
    <source>
        <dbReference type="ARBA" id="ARBA00022833"/>
    </source>
</evidence>
<dbReference type="EC" id="5.1.3.4" evidence="4"/>
<sequence length="229" mass="25200">MLEKLKEEVLRANLDLVKNGLVLFTWGNVSAIDRASGLVVIKPSGVPYEGMTAQDMVVVDLNGKVVEGAYRPSSDTPTHIELYKAHPQIGGIVHTHSTYATAFAQAERAIPAYGTTHADYFYGDIPCARSLDADEMDEYEVNTGKVINETFEDKDVVAIPACLASHHGVFAWGKNADEAVYHAAVVEEVAKMAFITENLSPVIKRLPKHVADKHYNRKHGKNAYYGQKD</sequence>
<comment type="caution">
    <text evidence="15">The sequence shown here is derived from an EMBL/GenBank/DDBJ whole genome shotgun (WGS) entry which is preliminary data.</text>
</comment>
<dbReference type="InterPro" id="IPR001303">
    <property type="entry name" value="Aldolase_II/adducin_N"/>
</dbReference>
<dbReference type="NCBIfam" id="NF006047">
    <property type="entry name" value="PRK08193.1"/>
    <property type="match status" value="1"/>
</dbReference>
<dbReference type="SUPFAM" id="SSF53639">
    <property type="entry name" value="AraD/HMP-PK domain-like"/>
    <property type="match status" value="1"/>
</dbReference>
<dbReference type="Gene3D" id="3.40.225.10">
    <property type="entry name" value="Class II aldolase/adducin N-terminal domain"/>
    <property type="match status" value="1"/>
</dbReference>
<evidence type="ECO:0000313" key="15">
    <source>
        <dbReference type="EMBL" id="HIR38861.1"/>
    </source>
</evidence>
<comment type="catalytic activity">
    <reaction evidence="1">
        <text>L-ribulose 5-phosphate = D-xylulose 5-phosphate</text>
        <dbReference type="Rhea" id="RHEA:22368"/>
        <dbReference type="ChEBI" id="CHEBI:57737"/>
        <dbReference type="ChEBI" id="CHEBI:58226"/>
        <dbReference type="EC" id="5.1.3.4"/>
    </reaction>
</comment>
<reference evidence="15" key="2">
    <citation type="journal article" date="2021" name="PeerJ">
        <title>Extensive microbial diversity within the chicken gut microbiome revealed by metagenomics and culture.</title>
        <authorList>
            <person name="Gilroy R."/>
            <person name="Ravi A."/>
            <person name="Getino M."/>
            <person name="Pursley I."/>
            <person name="Horton D.L."/>
            <person name="Alikhan N.F."/>
            <person name="Baker D."/>
            <person name="Gharbi K."/>
            <person name="Hall N."/>
            <person name="Watson M."/>
            <person name="Adriaenssens E.M."/>
            <person name="Foster-Nyarko E."/>
            <person name="Jarju S."/>
            <person name="Secka A."/>
            <person name="Antonio M."/>
            <person name="Oren A."/>
            <person name="Chaudhuri R.R."/>
            <person name="La Ragione R."/>
            <person name="Hildebrand F."/>
            <person name="Pallen M.J."/>
        </authorList>
    </citation>
    <scope>NUCLEOTIDE SEQUENCE</scope>
    <source>
        <strain evidence="15">ChiW25-3613</strain>
    </source>
</reference>